<dbReference type="GO" id="GO:0009228">
    <property type="term" value="P:thiamine biosynthetic process"/>
    <property type="evidence" value="ECO:0007669"/>
    <property type="project" value="UniProtKB-KW"/>
</dbReference>
<sequence>MRGPFPVRFARSRDPRLPSGILVSDPVRLPDPSGALARLGPGGAVHLRLYGMPAAEAARVQARVLGAARRARVRVVLARDSQPAALPRTLGGIHLPEALALGRLPLARLLLWRRAAPERTLCMATHNARALGRARSLGADYVLLSPMFPTRSHPGAPVLGAVRAALLARQAGVPVYALGGVTPRTVRRLPPGTFRGVAGIDTFTLPGA</sequence>
<dbReference type="Proteomes" id="UP000631034">
    <property type="component" value="Unassembled WGS sequence"/>
</dbReference>
<dbReference type="Pfam" id="PF02581">
    <property type="entry name" value="TMP-TENI"/>
    <property type="match status" value="1"/>
</dbReference>
<feature type="domain" description="Thiamine phosphate synthase/TenI" evidence="1">
    <location>
        <begin position="43"/>
        <end position="200"/>
    </location>
</feature>
<keyword evidence="3" id="KW-1185">Reference proteome</keyword>
<evidence type="ECO:0000313" key="2">
    <source>
        <dbReference type="EMBL" id="MBE1236782.1"/>
    </source>
</evidence>
<gene>
    <name evidence="2" type="ORF">IHV25_03825</name>
</gene>
<dbReference type="EMBL" id="JACZHT010000002">
    <property type="protein sequence ID" value="MBE1236782.1"/>
    <property type="molecule type" value="Genomic_DNA"/>
</dbReference>
<evidence type="ECO:0000313" key="3">
    <source>
        <dbReference type="Proteomes" id="UP000631034"/>
    </source>
</evidence>
<dbReference type="InterPro" id="IPR022998">
    <property type="entry name" value="ThiamineP_synth_TenI"/>
</dbReference>
<protein>
    <submittedName>
        <fullName evidence="2">Thiamine phosphate synthase</fullName>
    </submittedName>
</protein>
<name>A0A8J7CP94_9PROT</name>
<comment type="caution">
    <text evidence="2">The sequence shown here is derived from an EMBL/GenBank/DDBJ whole genome shotgun (WGS) entry which is preliminary data.</text>
</comment>
<organism evidence="2 3">
    <name type="scientific">Phaeovibrio sulfidiphilus</name>
    <dbReference type="NCBI Taxonomy" id="1220600"/>
    <lineage>
        <taxon>Bacteria</taxon>
        <taxon>Pseudomonadati</taxon>
        <taxon>Pseudomonadota</taxon>
        <taxon>Alphaproteobacteria</taxon>
        <taxon>Rhodospirillales</taxon>
        <taxon>Rhodospirillaceae</taxon>
        <taxon>Phaeovibrio</taxon>
    </lineage>
</organism>
<dbReference type="SUPFAM" id="SSF51391">
    <property type="entry name" value="Thiamin phosphate synthase"/>
    <property type="match status" value="1"/>
</dbReference>
<proteinExistence type="predicted"/>
<dbReference type="CDD" id="cd00564">
    <property type="entry name" value="TMP_TenI"/>
    <property type="match status" value="1"/>
</dbReference>
<dbReference type="RefSeq" id="WP_192533788.1">
    <property type="nucleotide sequence ID" value="NZ_JACZHT010000002.1"/>
</dbReference>
<evidence type="ECO:0000259" key="1">
    <source>
        <dbReference type="Pfam" id="PF02581"/>
    </source>
</evidence>
<dbReference type="InterPro" id="IPR013785">
    <property type="entry name" value="Aldolase_TIM"/>
</dbReference>
<accession>A0A8J7CP94</accession>
<reference evidence="2" key="1">
    <citation type="submission" date="2020-10" db="EMBL/GenBank/DDBJ databases">
        <title>Genome sequence of the unusual species of purple photosynthetic bacteria, Phaeovibrio sulfidiphilus DSM 23193, type strain.</title>
        <authorList>
            <person name="Kyndt J.A."/>
            <person name="Meyer T.E."/>
        </authorList>
    </citation>
    <scope>NUCLEOTIDE SEQUENCE</scope>
    <source>
        <strain evidence="2">DSM 23193</strain>
    </source>
</reference>
<dbReference type="Gene3D" id="3.20.20.70">
    <property type="entry name" value="Aldolase class I"/>
    <property type="match status" value="1"/>
</dbReference>
<dbReference type="AlphaFoldDB" id="A0A8J7CP94"/>
<dbReference type="InterPro" id="IPR036206">
    <property type="entry name" value="ThiamineP_synth_sf"/>
</dbReference>